<accession>A0AAI8YR03</accession>
<sequence length="540" mass="60258">MPILTQPSSLWADCGKLSNDEIEGLIIEGRHLTELLQAELKLRQTTRVELDLGSEVKRKAVRIQRDGLSAPDLGLMADADNLGMAVMRDGLSSVKEGLIKWDHIAYTELIWLVSSTTTSAHALLLVLAVSKRRLEKINLYKKSMLVSYIKQHEETLFCACLESAARSLVHARNMTDMVPVSSSFCDAALSNVEKLELDVSLVVTDNEVSRGYKDSLATGPGLQMSTHNGRIATPTSQDVLWTSPACNQSGPRVLERDNTRASRRRINIPDPARPLSMGNSGIGRVEIVLKHIQLYTNDWSSRSSGGLLAGTILGPDQEKEAFNALRVMQDKLIYGVGIMAQKPTPKAWQLINEGCQMIDGVLLQQSRSMIRLLLRIFGGEGHFATTSDVRLGYDHPLSIILSLLQDKDVLESTLEQAFLVIMGNLEKELDDTANEMHFLRVDLGRREGLASIIVRQSSRLVLRNTPTNDQSADDVRTAAKRFWTSEIEVAERFLGMRSSHQALGTWNDNYYDRPTLREVMAALESCREKLIGNHWVQWEI</sequence>
<name>A0AAI8YR03_9PEZI</name>
<evidence type="ECO:0000313" key="2">
    <source>
        <dbReference type="Proteomes" id="UP001295740"/>
    </source>
</evidence>
<dbReference type="AlphaFoldDB" id="A0AAI8YR03"/>
<dbReference type="Proteomes" id="UP001295740">
    <property type="component" value="Unassembled WGS sequence"/>
</dbReference>
<reference evidence="1" key="1">
    <citation type="submission" date="2023-10" db="EMBL/GenBank/DDBJ databases">
        <authorList>
            <person name="Hackl T."/>
        </authorList>
    </citation>
    <scope>NUCLEOTIDE SEQUENCE</scope>
</reference>
<gene>
    <name evidence="1" type="ORF">KHLLAP_LOCUS14782</name>
</gene>
<proteinExistence type="predicted"/>
<keyword evidence="2" id="KW-1185">Reference proteome</keyword>
<protein>
    <submittedName>
        <fullName evidence="1">Uu.00g024330.m01.CDS01</fullName>
    </submittedName>
</protein>
<comment type="caution">
    <text evidence="1">The sequence shown here is derived from an EMBL/GenBank/DDBJ whole genome shotgun (WGS) entry which is preliminary data.</text>
</comment>
<evidence type="ECO:0000313" key="1">
    <source>
        <dbReference type="EMBL" id="CAJ2514314.1"/>
    </source>
</evidence>
<dbReference type="EMBL" id="CAUWAG010000020">
    <property type="protein sequence ID" value="CAJ2514314.1"/>
    <property type="molecule type" value="Genomic_DNA"/>
</dbReference>
<organism evidence="1 2">
    <name type="scientific">Anthostomella pinea</name>
    <dbReference type="NCBI Taxonomy" id="933095"/>
    <lineage>
        <taxon>Eukaryota</taxon>
        <taxon>Fungi</taxon>
        <taxon>Dikarya</taxon>
        <taxon>Ascomycota</taxon>
        <taxon>Pezizomycotina</taxon>
        <taxon>Sordariomycetes</taxon>
        <taxon>Xylariomycetidae</taxon>
        <taxon>Xylariales</taxon>
        <taxon>Xylariaceae</taxon>
        <taxon>Anthostomella</taxon>
    </lineage>
</organism>